<dbReference type="PANTHER" id="PTHR11547:SF38">
    <property type="entry name" value="ARGININE KINASE 1-RELATED"/>
    <property type="match status" value="1"/>
</dbReference>
<proteinExistence type="inferred from homology"/>
<feature type="binding site" evidence="5">
    <location>
        <begin position="185"/>
        <end position="189"/>
    </location>
    <ligand>
        <name>ATP</name>
        <dbReference type="ChEBI" id="CHEBI:30616"/>
    </ligand>
</feature>
<sequence length="366" mass="40369">MTPPRPALDLSLLPDGGVRWLDASGPNSDIVISTRMRLARNVSGYAFTGRARDGERLRMLAQVRDALGAVPSLSGSLLVRLEELATVDRQLLHERHLVSKELAGLDPQHPIRSGAAVFLGESVGLLVNEEDHLRLQSLRSGFAVPQAFESVHRLDQELGSQVPFAFHREFGFLTACPTNAGTGLRASVLIHLPGLVLTKEIGKVLSGLQQMGLTYRGLYGEGSEVVGNFFQLSNQTTLGRSEEELQDLLVRVVRHVIEREEEARRVLVRDAGYIIEDKLWRAYGTLRYARSLTFDEAMNYLSGVRLAVGLKLITGLSVYTLNKLLIFAQSAHLAHLEQRTLTESETNLARAKYVRQVLVSEGGGVE</sequence>
<dbReference type="GO" id="GO:0005615">
    <property type="term" value="C:extracellular space"/>
    <property type="evidence" value="ECO:0007669"/>
    <property type="project" value="TreeGrafter"/>
</dbReference>
<evidence type="ECO:0000256" key="4">
    <source>
        <dbReference type="ARBA" id="ARBA00022840"/>
    </source>
</evidence>
<name>A0A6M4INQ1_9BACT</name>
<evidence type="ECO:0000313" key="8">
    <source>
        <dbReference type="Proteomes" id="UP000500938"/>
    </source>
</evidence>
<feature type="domain" description="Phosphagen kinase C-terminal" evidence="6">
    <location>
        <begin position="30"/>
        <end position="263"/>
    </location>
</feature>
<feature type="binding site" evidence="5">
    <location>
        <begin position="216"/>
        <end position="221"/>
    </location>
    <ligand>
        <name>ATP</name>
        <dbReference type="ChEBI" id="CHEBI:30616"/>
    </ligand>
</feature>
<feature type="binding site" evidence="5">
    <location>
        <begin position="33"/>
        <end position="37"/>
    </location>
    <ligand>
        <name>ATP</name>
        <dbReference type="ChEBI" id="CHEBI:30616"/>
    </ligand>
</feature>
<keyword evidence="2 5" id="KW-0547">Nucleotide-binding</keyword>
<dbReference type="InterPro" id="IPR000749">
    <property type="entry name" value="ATP-guanido_PTrfase"/>
</dbReference>
<feature type="binding site" evidence="5">
    <location>
        <position position="96"/>
    </location>
    <ligand>
        <name>ATP</name>
        <dbReference type="ChEBI" id="CHEBI:30616"/>
    </ligand>
</feature>
<dbReference type="GO" id="GO:0046314">
    <property type="term" value="P:phosphocreatine biosynthetic process"/>
    <property type="evidence" value="ECO:0007669"/>
    <property type="project" value="InterPro"/>
</dbReference>
<evidence type="ECO:0000256" key="3">
    <source>
        <dbReference type="ARBA" id="ARBA00022777"/>
    </source>
</evidence>
<dbReference type="InterPro" id="IPR023660">
    <property type="entry name" value="Arg_Kinase"/>
</dbReference>
<dbReference type="KEGG" id="ggr:HKW67_06135"/>
<dbReference type="CDD" id="cd07930">
    <property type="entry name" value="bacterial_phosphagen_kinase"/>
    <property type="match status" value="1"/>
</dbReference>
<evidence type="ECO:0000256" key="1">
    <source>
        <dbReference type="ARBA" id="ARBA00022679"/>
    </source>
</evidence>
<feature type="binding site" evidence="5">
    <location>
        <position position="134"/>
    </location>
    <ligand>
        <name>ATP</name>
        <dbReference type="ChEBI" id="CHEBI:30616"/>
    </ligand>
</feature>
<dbReference type="GO" id="GO:0004111">
    <property type="term" value="F:creatine kinase activity"/>
    <property type="evidence" value="ECO:0007669"/>
    <property type="project" value="InterPro"/>
</dbReference>
<dbReference type="InterPro" id="IPR014746">
    <property type="entry name" value="Gln_synth/guanido_kin_cat_dom"/>
</dbReference>
<dbReference type="InterPro" id="IPR022414">
    <property type="entry name" value="ATP-guanido_PTrfase_cat"/>
</dbReference>
<evidence type="ECO:0000313" key="7">
    <source>
        <dbReference type="EMBL" id="QJR35117.1"/>
    </source>
</evidence>
<dbReference type="PANTHER" id="PTHR11547">
    <property type="entry name" value="ARGININE OR CREATINE KINASE"/>
    <property type="match status" value="1"/>
</dbReference>
<keyword evidence="1 5" id="KW-0808">Transferase</keyword>
<evidence type="ECO:0000256" key="2">
    <source>
        <dbReference type="ARBA" id="ARBA00022741"/>
    </source>
</evidence>
<evidence type="ECO:0000259" key="6">
    <source>
        <dbReference type="PROSITE" id="PS51510"/>
    </source>
</evidence>
<dbReference type="EMBL" id="CP053085">
    <property type="protein sequence ID" value="QJR35117.1"/>
    <property type="molecule type" value="Genomic_DNA"/>
</dbReference>
<gene>
    <name evidence="7" type="ORF">HKW67_06135</name>
</gene>
<accession>A0A6M4INQ1</accession>
<comment type="similarity">
    <text evidence="5">Belongs to the ATP:guanido phosphotransferase family.</text>
</comment>
<dbReference type="GO" id="GO:0005524">
    <property type="term" value="F:ATP binding"/>
    <property type="evidence" value="ECO:0007669"/>
    <property type="project" value="UniProtKB-UniRule"/>
</dbReference>
<dbReference type="Gene3D" id="3.30.590.10">
    <property type="entry name" value="Glutamine synthetase/guanido kinase, catalytic domain"/>
    <property type="match status" value="1"/>
</dbReference>
<keyword evidence="4 5" id="KW-0067">ATP-binding</keyword>
<dbReference type="AlphaFoldDB" id="A0A6M4INQ1"/>
<reference evidence="7 8" key="1">
    <citation type="submission" date="2020-05" db="EMBL/GenBank/DDBJ databases">
        <title>Complete genome sequence of Gemmatimonas greenlandica TET16.</title>
        <authorList>
            <person name="Zeng Y."/>
        </authorList>
    </citation>
    <scope>NUCLEOTIDE SEQUENCE [LARGE SCALE GENOMIC DNA]</scope>
    <source>
        <strain evidence="7 8">TET16</strain>
    </source>
</reference>
<dbReference type="PROSITE" id="PS51510">
    <property type="entry name" value="PHOSPHAGEN_KINASE_C"/>
    <property type="match status" value="1"/>
</dbReference>
<organism evidence="7 8">
    <name type="scientific">Gemmatimonas groenlandica</name>
    <dbReference type="NCBI Taxonomy" id="2732249"/>
    <lineage>
        <taxon>Bacteria</taxon>
        <taxon>Pseudomonadati</taxon>
        <taxon>Gemmatimonadota</taxon>
        <taxon>Gemmatimonadia</taxon>
        <taxon>Gemmatimonadales</taxon>
        <taxon>Gemmatimonadaceae</taxon>
        <taxon>Gemmatimonas</taxon>
    </lineage>
</organism>
<protein>
    <submittedName>
        <fullName evidence="7">Protein arginine kinase</fullName>
    </submittedName>
</protein>
<dbReference type="Pfam" id="PF00217">
    <property type="entry name" value="ATP-gua_Ptrans"/>
    <property type="match status" value="1"/>
</dbReference>
<dbReference type="SUPFAM" id="SSF55931">
    <property type="entry name" value="Glutamine synthetase/guanido kinase"/>
    <property type="match status" value="1"/>
</dbReference>
<evidence type="ECO:0000256" key="5">
    <source>
        <dbReference type="PROSITE-ProRule" id="PRU00843"/>
    </source>
</evidence>
<dbReference type="Proteomes" id="UP000500938">
    <property type="component" value="Chromosome"/>
</dbReference>
<dbReference type="RefSeq" id="WP_171224546.1">
    <property type="nucleotide sequence ID" value="NZ_CP053085.1"/>
</dbReference>
<keyword evidence="3 5" id="KW-0418">Kinase</keyword>
<keyword evidence="8" id="KW-1185">Reference proteome</keyword>